<sequence>MECCPVEGASDAGQDTTMATSDLRPVPDRRRDDPGTATPPGMVVAEVELDLPLWGGTALSQPTPHPDQPGALARRGGVVSNEAERQILVVRLPGKDGLCIGCRAWWSRLTPYPCWKVDSATNRQTRSLTAALLGGRA</sequence>
<protein>
    <submittedName>
        <fullName evidence="2">Uncharacterized protein</fullName>
    </submittedName>
</protein>
<dbReference type="EMBL" id="QGKR01000303">
    <property type="protein sequence ID" value="PWR05566.1"/>
    <property type="molecule type" value="Genomic_DNA"/>
</dbReference>
<evidence type="ECO:0000313" key="2">
    <source>
        <dbReference type="EMBL" id="PWR05566.1"/>
    </source>
</evidence>
<gene>
    <name evidence="2" type="ORF">DKT68_26660</name>
</gene>
<dbReference type="AlphaFoldDB" id="A0A317CVN2"/>
<dbReference type="Proteomes" id="UP000245410">
    <property type="component" value="Unassembled WGS sequence"/>
</dbReference>
<feature type="region of interest" description="Disordered" evidence="1">
    <location>
        <begin position="1"/>
        <end position="41"/>
    </location>
</feature>
<keyword evidence="3" id="KW-1185">Reference proteome</keyword>
<proteinExistence type="predicted"/>
<accession>A0A317CVN2</accession>
<organism evidence="2 3">
    <name type="scientific">Micromonospora acroterricola</name>
    <dbReference type="NCBI Taxonomy" id="2202421"/>
    <lineage>
        <taxon>Bacteria</taxon>
        <taxon>Bacillati</taxon>
        <taxon>Actinomycetota</taxon>
        <taxon>Actinomycetes</taxon>
        <taxon>Micromonosporales</taxon>
        <taxon>Micromonosporaceae</taxon>
        <taxon>Micromonospora</taxon>
    </lineage>
</organism>
<evidence type="ECO:0000313" key="3">
    <source>
        <dbReference type="Proteomes" id="UP000245410"/>
    </source>
</evidence>
<name>A0A317CVN2_9ACTN</name>
<comment type="caution">
    <text evidence="2">The sequence shown here is derived from an EMBL/GenBank/DDBJ whole genome shotgun (WGS) entry which is preliminary data.</text>
</comment>
<reference evidence="2 3" key="1">
    <citation type="submission" date="2018-05" db="EMBL/GenBank/DDBJ databases">
        <title>Micromonospora atacamensis sp. nov., a novel actinobacteria isolated from high altitude Atacama Desert soil.</title>
        <authorList>
            <person name="Carro L."/>
            <person name="Golinska P."/>
            <person name="Klenk H.-P."/>
            <person name="Goodfellow M."/>
        </authorList>
    </citation>
    <scope>NUCLEOTIDE SEQUENCE [LARGE SCALE GENOMIC DNA]</scope>
    <source>
        <strain evidence="2 3">5R2A7</strain>
    </source>
</reference>
<feature type="compositionally biased region" description="Basic and acidic residues" evidence="1">
    <location>
        <begin position="25"/>
        <end position="34"/>
    </location>
</feature>
<evidence type="ECO:0000256" key="1">
    <source>
        <dbReference type="SAM" id="MobiDB-lite"/>
    </source>
</evidence>
<feature type="region of interest" description="Disordered" evidence="1">
    <location>
        <begin position="55"/>
        <end position="77"/>
    </location>
</feature>